<name>A0ACB8BI05_9AGAM</name>
<dbReference type="Proteomes" id="UP000790709">
    <property type="component" value="Unassembled WGS sequence"/>
</dbReference>
<protein>
    <submittedName>
        <fullName evidence="1">Uncharacterized protein</fullName>
    </submittedName>
</protein>
<gene>
    <name evidence="1" type="ORF">BV22DRAFT_433513</name>
</gene>
<accession>A0ACB8BI05</accession>
<evidence type="ECO:0000313" key="1">
    <source>
        <dbReference type="EMBL" id="KAH7925435.1"/>
    </source>
</evidence>
<dbReference type="EMBL" id="MU266402">
    <property type="protein sequence ID" value="KAH7925435.1"/>
    <property type="molecule type" value="Genomic_DNA"/>
</dbReference>
<proteinExistence type="predicted"/>
<comment type="caution">
    <text evidence="1">The sequence shown here is derived from an EMBL/GenBank/DDBJ whole genome shotgun (WGS) entry which is preliminary data.</text>
</comment>
<reference evidence="1" key="1">
    <citation type="journal article" date="2021" name="New Phytol.">
        <title>Evolutionary innovations through gain and loss of genes in the ectomycorrhizal Boletales.</title>
        <authorList>
            <person name="Wu G."/>
            <person name="Miyauchi S."/>
            <person name="Morin E."/>
            <person name="Kuo A."/>
            <person name="Drula E."/>
            <person name="Varga T."/>
            <person name="Kohler A."/>
            <person name="Feng B."/>
            <person name="Cao Y."/>
            <person name="Lipzen A."/>
            <person name="Daum C."/>
            <person name="Hundley H."/>
            <person name="Pangilinan J."/>
            <person name="Johnson J."/>
            <person name="Barry K."/>
            <person name="LaButti K."/>
            <person name="Ng V."/>
            <person name="Ahrendt S."/>
            <person name="Min B."/>
            <person name="Choi I.G."/>
            <person name="Park H."/>
            <person name="Plett J.M."/>
            <person name="Magnuson J."/>
            <person name="Spatafora J.W."/>
            <person name="Nagy L.G."/>
            <person name="Henrissat B."/>
            <person name="Grigoriev I.V."/>
            <person name="Yang Z.L."/>
            <person name="Xu J."/>
            <person name="Martin F.M."/>
        </authorList>
    </citation>
    <scope>NUCLEOTIDE SEQUENCE</scope>
    <source>
        <strain evidence="1">KUC20120723A-06</strain>
    </source>
</reference>
<keyword evidence="2" id="KW-1185">Reference proteome</keyword>
<evidence type="ECO:0000313" key="2">
    <source>
        <dbReference type="Proteomes" id="UP000790709"/>
    </source>
</evidence>
<organism evidence="1 2">
    <name type="scientific">Leucogyrophana mollusca</name>
    <dbReference type="NCBI Taxonomy" id="85980"/>
    <lineage>
        <taxon>Eukaryota</taxon>
        <taxon>Fungi</taxon>
        <taxon>Dikarya</taxon>
        <taxon>Basidiomycota</taxon>
        <taxon>Agaricomycotina</taxon>
        <taxon>Agaricomycetes</taxon>
        <taxon>Agaricomycetidae</taxon>
        <taxon>Boletales</taxon>
        <taxon>Boletales incertae sedis</taxon>
        <taxon>Leucogyrophana</taxon>
    </lineage>
</organism>
<sequence>MGLSRLIVKDGITYYIILFTLSLLNVLIVATQPERLDLLMATPIRVIHSVLTARMVLRMREHNRLAVTGGTTAALGQRTAHSLIFAPIPAPEGEARLDVQDEIEMDVSGWWAEGRGTSWANKNGAGHFQGEQDVSEGDMVFRRSSVDRQSNTSKVAHSVTTACDDSDPDKVDDTRNPLTDLKQ</sequence>